<comment type="similarity">
    <text evidence="3">Belongs to the glycoside-pentoside-hexuronide (GPH) cation symporter transporter (TC 2.A.2.4) family.</text>
</comment>
<dbReference type="GO" id="GO:0005886">
    <property type="term" value="C:plasma membrane"/>
    <property type="evidence" value="ECO:0007669"/>
    <property type="project" value="InterPro"/>
</dbReference>
<dbReference type="CDD" id="cd17313">
    <property type="entry name" value="MFS_SLC45_SUC"/>
    <property type="match status" value="1"/>
</dbReference>
<feature type="transmembrane region" description="Helical" evidence="11">
    <location>
        <begin position="464"/>
        <end position="485"/>
    </location>
</feature>
<feature type="transmembrane region" description="Helical" evidence="11">
    <location>
        <begin position="393"/>
        <end position="419"/>
    </location>
</feature>
<feature type="transmembrane region" description="Helical" evidence="11">
    <location>
        <begin position="431"/>
        <end position="452"/>
    </location>
</feature>
<dbReference type="AlphaFoldDB" id="A0A4S4E1K7"/>
<evidence type="ECO:0000256" key="9">
    <source>
        <dbReference type="ARBA" id="ARBA00023136"/>
    </source>
</evidence>
<keyword evidence="4" id="KW-0813">Transport</keyword>
<keyword evidence="13" id="KW-1185">Reference proteome</keyword>
<dbReference type="GO" id="GO:0008506">
    <property type="term" value="F:sucrose:proton symporter activity"/>
    <property type="evidence" value="ECO:0007669"/>
    <property type="project" value="TreeGrafter"/>
</dbReference>
<feature type="transmembrane region" description="Helical" evidence="11">
    <location>
        <begin position="213"/>
        <end position="234"/>
    </location>
</feature>
<name>A0A4S4E1K7_CAMSN</name>
<feature type="transmembrane region" description="Helical" evidence="11">
    <location>
        <begin position="133"/>
        <end position="151"/>
    </location>
</feature>
<keyword evidence="5" id="KW-0762">Sugar transport</keyword>
<dbReference type="InterPro" id="IPR005989">
    <property type="entry name" value="Suc_symporter_pln"/>
</dbReference>
<comment type="pathway">
    <text evidence="2">Glycan biosynthesis; sucrose metabolism.</text>
</comment>
<feature type="transmembrane region" description="Helical" evidence="11">
    <location>
        <begin position="322"/>
        <end position="342"/>
    </location>
</feature>
<evidence type="ECO:0000256" key="4">
    <source>
        <dbReference type="ARBA" id="ARBA00022448"/>
    </source>
</evidence>
<evidence type="ECO:0000256" key="3">
    <source>
        <dbReference type="ARBA" id="ARBA00007134"/>
    </source>
</evidence>
<dbReference type="UniPathway" id="UPA00238"/>
<keyword evidence="9 11" id="KW-0472">Membrane</keyword>
<dbReference type="PANTHER" id="PTHR19432:SF70">
    <property type="entry name" value="SUCROSE TRANSPORT PROTEIN SUC1-RELATED"/>
    <property type="match status" value="1"/>
</dbReference>
<comment type="caution">
    <text evidence="12">The sequence shown here is derived from an EMBL/GenBank/DDBJ whole genome shotgun (WGS) entry which is preliminary data.</text>
</comment>
<evidence type="ECO:0000256" key="8">
    <source>
        <dbReference type="ARBA" id="ARBA00022989"/>
    </source>
</evidence>
<organism evidence="12 13">
    <name type="scientific">Camellia sinensis var. sinensis</name>
    <name type="common">China tea</name>
    <dbReference type="NCBI Taxonomy" id="542762"/>
    <lineage>
        <taxon>Eukaryota</taxon>
        <taxon>Viridiplantae</taxon>
        <taxon>Streptophyta</taxon>
        <taxon>Embryophyta</taxon>
        <taxon>Tracheophyta</taxon>
        <taxon>Spermatophyta</taxon>
        <taxon>Magnoliopsida</taxon>
        <taxon>eudicotyledons</taxon>
        <taxon>Gunneridae</taxon>
        <taxon>Pentapetalae</taxon>
        <taxon>asterids</taxon>
        <taxon>Ericales</taxon>
        <taxon>Theaceae</taxon>
        <taxon>Camellia</taxon>
    </lineage>
</organism>
<accession>A0A4S4E1K7</accession>
<dbReference type="InterPro" id="IPR036259">
    <property type="entry name" value="MFS_trans_sf"/>
</dbReference>
<dbReference type="NCBIfam" id="TIGR01301">
    <property type="entry name" value="GPH_sucrose"/>
    <property type="match status" value="1"/>
</dbReference>
<dbReference type="GO" id="GO:0005773">
    <property type="term" value="C:vacuole"/>
    <property type="evidence" value="ECO:0007669"/>
    <property type="project" value="TreeGrafter"/>
</dbReference>
<feature type="transmembrane region" description="Helical" evidence="11">
    <location>
        <begin position="60"/>
        <end position="83"/>
    </location>
</feature>
<evidence type="ECO:0000256" key="5">
    <source>
        <dbReference type="ARBA" id="ARBA00022597"/>
    </source>
</evidence>
<comment type="subcellular location">
    <subcellularLocation>
        <location evidence="1">Membrane</location>
        <topology evidence="1">Multi-pass membrane protein</topology>
    </subcellularLocation>
</comment>
<evidence type="ECO:0000256" key="2">
    <source>
        <dbReference type="ARBA" id="ARBA00004914"/>
    </source>
</evidence>
<feature type="transmembrane region" description="Helical" evidence="11">
    <location>
        <begin position="274"/>
        <end position="294"/>
    </location>
</feature>
<dbReference type="Proteomes" id="UP000306102">
    <property type="component" value="Unassembled WGS sequence"/>
</dbReference>
<evidence type="ECO:0000256" key="10">
    <source>
        <dbReference type="ARBA" id="ARBA00044504"/>
    </source>
</evidence>
<keyword evidence="6 11" id="KW-0812">Transmembrane</keyword>
<evidence type="ECO:0000256" key="11">
    <source>
        <dbReference type="SAM" id="Phobius"/>
    </source>
</evidence>
<evidence type="ECO:0000313" key="12">
    <source>
        <dbReference type="EMBL" id="THG09700.1"/>
    </source>
</evidence>
<reference evidence="12 13" key="1">
    <citation type="journal article" date="2018" name="Proc. Natl. Acad. Sci. U.S.A.">
        <title>Draft genome sequence of Camellia sinensis var. sinensis provides insights into the evolution of the tea genome and tea quality.</title>
        <authorList>
            <person name="Wei C."/>
            <person name="Yang H."/>
            <person name="Wang S."/>
            <person name="Zhao J."/>
            <person name="Liu C."/>
            <person name="Gao L."/>
            <person name="Xia E."/>
            <person name="Lu Y."/>
            <person name="Tai Y."/>
            <person name="She G."/>
            <person name="Sun J."/>
            <person name="Cao H."/>
            <person name="Tong W."/>
            <person name="Gao Q."/>
            <person name="Li Y."/>
            <person name="Deng W."/>
            <person name="Jiang X."/>
            <person name="Wang W."/>
            <person name="Chen Q."/>
            <person name="Zhang S."/>
            <person name="Li H."/>
            <person name="Wu J."/>
            <person name="Wang P."/>
            <person name="Li P."/>
            <person name="Shi C."/>
            <person name="Zheng F."/>
            <person name="Jian J."/>
            <person name="Huang B."/>
            <person name="Shan D."/>
            <person name="Shi M."/>
            <person name="Fang C."/>
            <person name="Yue Y."/>
            <person name="Li F."/>
            <person name="Li D."/>
            <person name="Wei S."/>
            <person name="Han B."/>
            <person name="Jiang C."/>
            <person name="Yin Y."/>
            <person name="Xia T."/>
            <person name="Zhang Z."/>
            <person name="Bennetzen J.L."/>
            <person name="Zhao S."/>
            <person name="Wan X."/>
        </authorList>
    </citation>
    <scope>NUCLEOTIDE SEQUENCE [LARGE SCALE GENOMIC DNA]</scope>
    <source>
        <strain evidence="13">cv. Shuchazao</strain>
        <tissue evidence="12">Leaf</tissue>
    </source>
</reference>
<dbReference type="Gene3D" id="1.20.1250.20">
    <property type="entry name" value="MFS general substrate transporter like domains"/>
    <property type="match status" value="1"/>
</dbReference>
<feature type="transmembrane region" description="Helical" evidence="11">
    <location>
        <begin position="172"/>
        <end position="193"/>
    </location>
</feature>
<dbReference type="Pfam" id="PF13347">
    <property type="entry name" value="MFS_2"/>
    <property type="match status" value="1"/>
</dbReference>
<feature type="transmembrane region" description="Helical" evidence="11">
    <location>
        <begin position="26"/>
        <end position="48"/>
    </location>
</feature>
<feature type="transmembrane region" description="Helical" evidence="11">
    <location>
        <begin position="95"/>
        <end position="113"/>
    </location>
</feature>
<gene>
    <name evidence="12" type="ORF">TEA_024317</name>
</gene>
<dbReference type="EMBL" id="SDRB02008300">
    <property type="protein sequence ID" value="THG09700.1"/>
    <property type="molecule type" value="Genomic_DNA"/>
</dbReference>
<keyword evidence="7" id="KW-0769">Symport</keyword>
<evidence type="ECO:0000313" key="13">
    <source>
        <dbReference type="Proteomes" id="UP000306102"/>
    </source>
</evidence>
<evidence type="ECO:0000256" key="7">
    <source>
        <dbReference type="ARBA" id="ARBA00022847"/>
    </source>
</evidence>
<evidence type="ECO:0000256" key="1">
    <source>
        <dbReference type="ARBA" id="ARBA00004141"/>
    </source>
</evidence>
<keyword evidence="8 11" id="KW-1133">Transmembrane helix</keyword>
<comment type="similarity">
    <text evidence="10">Belongs to the major facilitator superfamily. Phosphate:H(+) symporter (TC 2.A.1.9) family.</text>
</comment>
<dbReference type="GO" id="GO:0005985">
    <property type="term" value="P:sucrose metabolic process"/>
    <property type="evidence" value="ECO:0007669"/>
    <property type="project" value="UniProtKB-UniPathway"/>
</dbReference>
<dbReference type="PANTHER" id="PTHR19432">
    <property type="entry name" value="SUGAR TRANSPORTER"/>
    <property type="match status" value="1"/>
</dbReference>
<evidence type="ECO:0000256" key="6">
    <source>
        <dbReference type="ARBA" id="ARBA00022692"/>
    </source>
</evidence>
<feature type="transmembrane region" description="Helical" evidence="11">
    <location>
        <begin position="354"/>
        <end position="373"/>
    </location>
</feature>
<protein>
    <submittedName>
        <fullName evidence="12">Uncharacterized protein</fullName>
    </submittedName>
</protein>
<proteinExistence type="inferred from homology"/>
<sequence length="510" mass="53860">MENGKHPSPLQLQSPLPLRQTPPWKVVVVASIAVGVHFGWALQFSLLTPYVQLLGIPHKWASYISLCGPISGMVVQPLAGHYSDRCTSKFGRRRPFIAAATALVTVAVILIGFAADLGRLSGDRLDSAKPRAITIFVVGFWILDVAHNLLMAPCRAFLADLSDGEQRKTRNASAVFAFFTAVGNVLGYAAGSYSNLHRLFPFTSTQACDVYCANLKTCFLISITLLLTLTILALSTVSEDPISRLSVENKDETVPFLGFFGELLSALKEFPKPMWYLSLAMILTSTAWFGFVLYDTDWVGREVYGGEVGGKVYDGGVRAGSLGLMLNSVVAGVMALAVMLVARGVKGGNRLWGCGNLVLAVCLAMTVWITKVAESTRRHAVASGGGTTPARGVKAATLCVFAVMGIPTATTSTIPFSLGSIYCSSFGGGQGLSLGVLNIAVILPQLVVSLTSGPWDQLFGGGNLPAFVVGAVAAVAGGVFVLVLLPSPPRTDHDPSSPSVLKITISAPSH</sequence>
<dbReference type="SUPFAM" id="SSF103473">
    <property type="entry name" value="MFS general substrate transporter"/>
    <property type="match status" value="1"/>
</dbReference>